<dbReference type="Gene3D" id="1.10.760.10">
    <property type="entry name" value="Cytochrome c-like domain"/>
    <property type="match status" value="2"/>
</dbReference>
<keyword evidence="8 17" id="KW-0812">Transmembrane</keyword>
<evidence type="ECO:0000256" key="12">
    <source>
        <dbReference type="ARBA" id="ARBA00022982"/>
    </source>
</evidence>
<reference evidence="20" key="2">
    <citation type="journal article" date="2022" name="Sci. Rep.">
        <title>In silico prediction of the enzymes involved in the degradation of the herbicide molinate by Gulosibacter molinativorax ON4T.</title>
        <authorList>
            <person name="Lopes A.R."/>
            <person name="Bunin E."/>
            <person name="Viana A.T."/>
            <person name="Froufe H."/>
            <person name="Munoz-Merida A."/>
            <person name="Pinho D."/>
            <person name="Figueiredo J."/>
            <person name="Barroso C."/>
            <person name="Vaz-Moreira I."/>
            <person name="Bellanger X."/>
            <person name="Egas C."/>
            <person name="Nunes O.C."/>
        </authorList>
    </citation>
    <scope>NUCLEOTIDE SEQUENCE</scope>
    <source>
        <strain evidence="20">ON4</strain>
    </source>
</reference>
<proteinExistence type="predicted"/>
<dbReference type="PROSITE" id="PS51318">
    <property type="entry name" value="TAT"/>
    <property type="match status" value="1"/>
</dbReference>
<evidence type="ECO:0000256" key="5">
    <source>
        <dbReference type="ARBA" id="ARBA00022475"/>
    </source>
</evidence>
<evidence type="ECO:0000313" key="21">
    <source>
        <dbReference type="Proteomes" id="UP001170379"/>
    </source>
</evidence>
<keyword evidence="5 17" id="KW-1003">Cell membrane</keyword>
<evidence type="ECO:0000256" key="3">
    <source>
        <dbReference type="ARBA" id="ARBA00017819"/>
    </source>
</evidence>
<feature type="transmembrane region" description="Helical" evidence="17">
    <location>
        <begin position="256"/>
        <end position="274"/>
    </location>
</feature>
<dbReference type="InterPro" id="IPR036909">
    <property type="entry name" value="Cyt_c-like_dom_sf"/>
</dbReference>
<dbReference type="RefSeq" id="WP_026936019.1">
    <property type="nucleotide sequence ID" value="NZ_CP028426.1"/>
</dbReference>
<name>A0ABT7C5F5_9MICO</name>
<feature type="domain" description="Cytochrome c" evidence="19">
    <location>
        <begin position="157"/>
        <end position="235"/>
    </location>
</feature>
<gene>
    <name evidence="20" type="ORF">C7K25_03410</name>
</gene>
<comment type="catalytic activity">
    <reaction evidence="16 17">
        <text>a quinol + 2 Fe(III)-[cytochrome c](out) = a quinone + 2 Fe(II)-[cytochrome c](out) + 2 H(+)(out)</text>
        <dbReference type="Rhea" id="RHEA:11484"/>
        <dbReference type="Rhea" id="RHEA-COMP:10350"/>
        <dbReference type="Rhea" id="RHEA-COMP:14399"/>
        <dbReference type="ChEBI" id="CHEBI:15378"/>
        <dbReference type="ChEBI" id="CHEBI:24646"/>
        <dbReference type="ChEBI" id="CHEBI:29033"/>
        <dbReference type="ChEBI" id="CHEBI:29034"/>
        <dbReference type="ChEBI" id="CHEBI:132124"/>
        <dbReference type="EC" id="7.1.1.8"/>
    </reaction>
</comment>
<evidence type="ECO:0000256" key="9">
    <source>
        <dbReference type="ARBA" id="ARBA00022723"/>
    </source>
</evidence>
<evidence type="ECO:0000256" key="1">
    <source>
        <dbReference type="ARBA" id="ARBA00004651"/>
    </source>
</evidence>
<evidence type="ECO:0000256" key="7">
    <source>
        <dbReference type="ARBA" id="ARBA00022660"/>
    </source>
</evidence>
<keyword evidence="13 17" id="KW-1133">Transmembrane helix</keyword>
<comment type="caution">
    <text evidence="17">Lacks conserved residue(s) required for the propagation of feature annotation.</text>
</comment>
<dbReference type="PIRSF" id="PIRSF000007">
    <property type="entry name" value="Ubiq_cycred_cyc"/>
    <property type="match status" value="1"/>
</dbReference>
<feature type="domain" description="Cytochrome c" evidence="19">
    <location>
        <begin position="63"/>
        <end position="142"/>
    </location>
</feature>
<dbReference type="PANTHER" id="PTHR33751">
    <property type="entry name" value="CBB3-TYPE CYTOCHROME C OXIDASE SUBUNIT FIXP"/>
    <property type="match status" value="1"/>
</dbReference>
<protein>
    <recommendedName>
        <fullName evidence="3 17">Cytochrome bc1 complex cytochrome c subunit</fullName>
        <ecNumber evidence="2 17">7.1.1.8</ecNumber>
    </recommendedName>
</protein>
<dbReference type="InterPro" id="IPR006311">
    <property type="entry name" value="TAT_signal"/>
</dbReference>
<evidence type="ECO:0000256" key="8">
    <source>
        <dbReference type="ARBA" id="ARBA00022692"/>
    </source>
</evidence>
<evidence type="ECO:0000256" key="11">
    <source>
        <dbReference type="ARBA" id="ARBA00022967"/>
    </source>
</evidence>
<feature type="compositionally biased region" description="Basic residues" evidence="18">
    <location>
        <begin position="9"/>
        <end position="20"/>
    </location>
</feature>
<keyword evidence="6 17" id="KW-0349">Heme</keyword>
<evidence type="ECO:0000259" key="19">
    <source>
        <dbReference type="PROSITE" id="PS51007"/>
    </source>
</evidence>
<dbReference type="InterPro" id="IPR009152">
    <property type="entry name" value="bc1_cytC-su"/>
</dbReference>
<accession>A0ABT7C5F5</accession>
<evidence type="ECO:0000256" key="17">
    <source>
        <dbReference type="PIRNR" id="PIRNR000007"/>
    </source>
</evidence>
<evidence type="ECO:0000256" key="13">
    <source>
        <dbReference type="ARBA" id="ARBA00022989"/>
    </source>
</evidence>
<organism evidence="20 21">
    <name type="scientific">Gulosibacter molinativorax</name>
    <dbReference type="NCBI Taxonomy" id="256821"/>
    <lineage>
        <taxon>Bacteria</taxon>
        <taxon>Bacillati</taxon>
        <taxon>Actinomycetota</taxon>
        <taxon>Actinomycetes</taxon>
        <taxon>Micrococcales</taxon>
        <taxon>Microbacteriaceae</taxon>
        <taxon>Gulosibacter</taxon>
    </lineage>
</organism>
<comment type="subunit">
    <text evidence="17">The cytochrome bc1 complex is composed of a cytochrome b (QcrB), the Rieske iron-sulfur protein (QcrA) and a diheme cytochrome c (QcrC) subunit.</text>
</comment>
<keyword evidence="9 17" id="KW-0479">Metal-binding</keyword>
<keyword evidence="14 17" id="KW-0408">Iron</keyword>
<evidence type="ECO:0000256" key="14">
    <source>
        <dbReference type="ARBA" id="ARBA00023004"/>
    </source>
</evidence>
<keyword evidence="21" id="KW-1185">Reference proteome</keyword>
<comment type="caution">
    <text evidence="20">The sequence shown here is derived from an EMBL/GenBank/DDBJ whole genome shotgun (WGS) entry which is preliminary data.</text>
</comment>
<dbReference type="EMBL" id="PXVD01000004">
    <property type="protein sequence ID" value="MDJ1370428.1"/>
    <property type="molecule type" value="Genomic_DNA"/>
</dbReference>
<dbReference type="InterPro" id="IPR050597">
    <property type="entry name" value="Cytochrome_c_Oxidase_Subunit"/>
</dbReference>
<feature type="region of interest" description="Disordered" evidence="18">
    <location>
        <begin position="1"/>
        <end position="20"/>
    </location>
</feature>
<evidence type="ECO:0000256" key="10">
    <source>
        <dbReference type="ARBA" id="ARBA00022737"/>
    </source>
</evidence>
<keyword evidence="12 17" id="KW-0249">Electron transport</keyword>
<evidence type="ECO:0000256" key="18">
    <source>
        <dbReference type="SAM" id="MobiDB-lite"/>
    </source>
</evidence>
<dbReference type="Proteomes" id="UP001170379">
    <property type="component" value="Unassembled WGS sequence"/>
</dbReference>
<reference evidence="20" key="1">
    <citation type="submission" date="2018-03" db="EMBL/GenBank/DDBJ databases">
        <authorList>
            <person name="Nunes O.C."/>
            <person name="Lopes A.R."/>
            <person name="Froufe H."/>
            <person name="Munoz-Merida A."/>
            <person name="Barroso C."/>
            <person name="Egas C."/>
        </authorList>
    </citation>
    <scope>NUCLEOTIDE SEQUENCE</scope>
    <source>
        <strain evidence="20">ON4</strain>
    </source>
</reference>
<evidence type="ECO:0000256" key="4">
    <source>
        <dbReference type="ARBA" id="ARBA00022448"/>
    </source>
</evidence>
<evidence type="ECO:0000256" key="15">
    <source>
        <dbReference type="ARBA" id="ARBA00023136"/>
    </source>
</evidence>
<keyword evidence="4 17" id="KW-0813">Transport</keyword>
<dbReference type="PROSITE" id="PS51007">
    <property type="entry name" value="CYTC"/>
    <property type="match status" value="2"/>
</dbReference>
<dbReference type="EC" id="7.1.1.8" evidence="2 17"/>
<evidence type="ECO:0000313" key="20">
    <source>
        <dbReference type="EMBL" id="MDJ1370428.1"/>
    </source>
</evidence>
<evidence type="ECO:0000256" key="2">
    <source>
        <dbReference type="ARBA" id="ARBA00012951"/>
    </source>
</evidence>
<dbReference type="PANTHER" id="PTHR33751:SF13">
    <property type="entry name" value="CYTOCHROME BC1 COMPLEX CYTOCHROME C SUBUNIT"/>
    <property type="match status" value="1"/>
</dbReference>
<evidence type="ECO:0000256" key="16">
    <source>
        <dbReference type="ARBA" id="ARBA00029351"/>
    </source>
</evidence>
<dbReference type="Pfam" id="PF13442">
    <property type="entry name" value="Cytochrome_CBB3"/>
    <property type="match status" value="2"/>
</dbReference>
<dbReference type="InterPro" id="IPR009056">
    <property type="entry name" value="Cyt_c-like_dom"/>
</dbReference>
<sequence length="278" mass="28832">MSLATKSRSSAKKSRKRSRRTPLATAALLGVGLLLSGGAYGAVDTLVANAAEDAVEVDMTATETIAEGEALFNANCATCHGMDAVGSDNGPSLIGVGAASVHFQVGTGRMPMQMNGPQAQVKPVQFTEEQTLQMSAYVASLAPGPAIPDAQYTQADGDAAHGAELFRINCAMCHNVAAAGGALTEGKFAPELQTVDPVHIYEAMQTGPQNMPVFNDTNLTPQDKADIITAISWMTENTNMVGGYNLGGVGPVAEGLFIWVFGIGGAVAFAIWLTSRPN</sequence>
<keyword evidence="15 17" id="KW-0472">Membrane</keyword>
<keyword evidence="7 17" id="KW-0679">Respiratory chain</keyword>
<keyword evidence="11 17" id="KW-1278">Translocase</keyword>
<keyword evidence="10" id="KW-0677">Repeat</keyword>
<dbReference type="SUPFAM" id="SSF46626">
    <property type="entry name" value="Cytochrome c"/>
    <property type="match status" value="2"/>
</dbReference>
<comment type="subcellular location">
    <subcellularLocation>
        <location evidence="1 17">Cell membrane</location>
        <topology evidence="1 17">Multi-pass membrane protein</topology>
    </subcellularLocation>
</comment>
<evidence type="ECO:0000256" key="6">
    <source>
        <dbReference type="ARBA" id="ARBA00022617"/>
    </source>
</evidence>